<accession>A0ABQ3UN64</accession>
<comment type="caution">
    <text evidence="9">The sequence shown here is derived from an EMBL/GenBank/DDBJ whole genome shotgun (WGS) entry which is preliminary data.</text>
</comment>
<keyword evidence="5" id="KW-0418">Kinase</keyword>
<dbReference type="SMART" id="SM00388">
    <property type="entry name" value="HisKA"/>
    <property type="match status" value="1"/>
</dbReference>
<evidence type="ECO:0000256" key="1">
    <source>
        <dbReference type="ARBA" id="ARBA00000085"/>
    </source>
</evidence>
<gene>
    <name evidence="9" type="ORF">KSB_26240</name>
</gene>
<feature type="transmembrane region" description="Helical" evidence="7">
    <location>
        <begin position="59"/>
        <end position="77"/>
    </location>
</feature>
<dbReference type="SMART" id="SM00387">
    <property type="entry name" value="HATPase_c"/>
    <property type="match status" value="1"/>
</dbReference>
<dbReference type="InterPro" id="IPR003661">
    <property type="entry name" value="HisK_dim/P_dom"/>
</dbReference>
<keyword evidence="6" id="KW-0902">Two-component regulatory system</keyword>
<dbReference type="CDD" id="cd00082">
    <property type="entry name" value="HisKA"/>
    <property type="match status" value="1"/>
</dbReference>
<dbReference type="Proteomes" id="UP000654345">
    <property type="component" value="Unassembled WGS sequence"/>
</dbReference>
<dbReference type="EC" id="2.7.13.3" evidence="2"/>
<feature type="domain" description="Histidine kinase" evidence="8">
    <location>
        <begin position="481"/>
        <end position="705"/>
    </location>
</feature>
<feature type="transmembrane region" description="Helical" evidence="7">
    <location>
        <begin position="16"/>
        <end position="47"/>
    </location>
</feature>
<dbReference type="PRINTS" id="PR00344">
    <property type="entry name" value="BCTRLSENSOR"/>
</dbReference>
<keyword evidence="10" id="KW-1185">Reference proteome</keyword>
<keyword evidence="3" id="KW-0597">Phosphoprotein</keyword>
<dbReference type="Pfam" id="PF01590">
    <property type="entry name" value="GAF"/>
    <property type="match status" value="1"/>
</dbReference>
<dbReference type="PROSITE" id="PS50109">
    <property type="entry name" value="HIS_KIN"/>
    <property type="match status" value="1"/>
</dbReference>
<keyword evidence="7" id="KW-1133">Transmembrane helix</keyword>
<keyword evidence="7" id="KW-0812">Transmembrane</keyword>
<evidence type="ECO:0000313" key="9">
    <source>
        <dbReference type="EMBL" id="GHO54149.1"/>
    </source>
</evidence>
<name>A0ABQ3UN64_9CHLR</name>
<evidence type="ECO:0000313" key="10">
    <source>
        <dbReference type="Proteomes" id="UP000654345"/>
    </source>
</evidence>
<evidence type="ECO:0000256" key="4">
    <source>
        <dbReference type="ARBA" id="ARBA00022679"/>
    </source>
</evidence>
<dbReference type="InterPro" id="IPR003594">
    <property type="entry name" value="HATPase_dom"/>
</dbReference>
<dbReference type="EMBL" id="BNJG01000001">
    <property type="protein sequence ID" value="GHO54149.1"/>
    <property type="molecule type" value="Genomic_DNA"/>
</dbReference>
<dbReference type="Gene3D" id="1.10.287.130">
    <property type="match status" value="1"/>
</dbReference>
<proteinExistence type="predicted"/>
<reference evidence="9 10" key="1">
    <citation type="journal article" date="2021" name="Int. J. Syst. Evol. Microbiol.">
        <title>Reticulibacter mediterranei gen. nov., sp. nov., within the new family Reticulibacteraceae fam. nov., and Ktedonospora formicarum gen. nov., sp. nov., Ktedonobacter robiniae sp. nov., Dictyobacter formicarum sp. nov. and Dictyobacter arantiisoli sp. nov., belonging to the class Ktedonobacteria.</title>
        <authorList>
            <person name="Yabe S."/>
            <person name="Zheng Y."/>
            <person name="Wang C.M."/>
            <person name="Sakai Y."/>
            <person name="Abe K."/>
            <person name="Yokota A."/>
            <person name="Donadio S."/>
            <person name="Cavaletti L."/>
            <person name="Monciardini P."/>
        </authorList>
    </citation>
    <scope>NUCLEOTIDE SEQUENCE [LARGE SCALE GENOMIC DNA]</scope>
    <source>
        <strain evidence="9 10">SOSP1-30</strain>
    </source>
</reference>
<keyword evidence="7" id="KW-0472">Membrane</keyword>
<evidence type="ECO:0000256" key="5">
    <source>
        <dbReference type="ARBA" id="ARBA00022777"/>
    </source>
</evidence>
<dbReference type="SMART" id="SM00065">
    <property type="entry name" value="GAF"/>
    <property type="match status" value="2"/>
</dbReference>
<dbReference type="PANTHER" id="PTHR43711:SF31">
    <property type="entry name" value="HISTIDINE KINASE"/>
    <property type="match status" value="1"/>
</dbReference>
<organism evidence="9 10">
    <name type="scientific">Ktedonobacter robiniae</name>
    <dbReference type="NCBI Taxonomy" id="2778365"/>
    <lineage>
        <taxon>Bacteria</taxon>
        <taxon>Bacillati</taxon>
        <taxon>Chloroflexota</taxon>
        <taxon>Ktedonobacteria</taxon>
        <taxon>Ktedonobacterales</taxon>
        <taxon>Ktedonobacteraceae</taxon>
        <taxon>Ktedonobacter</taxon>
    </lineage>
</organism>
<dbReference type="PANTHER" id="PTHR43711">
    <property type="entry name" value="TWO-COMPONENT HISTIDINE KINASE"/>
    <property type="match status" value="1"/>
</dbReference>
<evidence type="ECO:0000259" key="8">
    <source>
        <dbReference type="PROSITE" id="PS50109"/>
    </source>
</evidence>
<dbReference type="SUPFAM" id="SSF55874">
    <property type="entry name" value="ATPase domain of HSP90 chaperone/DNA topoisomerase II/histidine kinase"/>
    <property type="match status" value="1"/>
</dbReference>
<dbReference type="Gene3D" id="3.30.565.10">
    <property type="entry name" value="Histidine kinase-like ATPase, C-terminal domain"/>
    <property type="match status" value="1"/>
</dbReference>
<keyword evidence="4" id="KW-0808">Transferase</keyword>
<dbReference type="RefSeq" id="WP_201370896.1">
    <property type="nucleotide sequence ID" value="NZ_BNJG01000001.1"/>
</dbReference>
<comment type="catalytic activity">
    <reaction evidence="1">
        <text>ATP + protein L-histidine = ADP + protein N-phospho-L-histidine.</text>
        <dbReference type="EC" id="2.7.13.3"/>
    </reaction>
</comment>
<dbReference type="InterPro" id="IPR050736">
    <property type="entry name" value="Sensor_HK_Regulatory"/>
</dbReference>
<dbReference type="Pfam" id="PF02518">
    <property type="entry name" value="HATPase_c"/>
    <property type="match status" value="1"/>
</dbReference>
<dbReference type="InterPro" id="IPR005467">
    <property type="entry name" value="His_kinase_dom"/>
</dbReference>
<evidence type="ECO:0000256" key="3">
    <source>
        <dbReference type="ARBA" id="ARBA00022553"/>
    </source>
</evidence>
<evidence type="ECO:0000256" key="6">
    <source>
        <dbReference type="ARBA" id="ARBA00023012"/>
    </source>
</evidence>
<dbReference type="InterPro" id="IPR036890">
    <property type="entry name" value="HATPase_C_sf"/>
</dbReference>
<dbReference type="Gene3D" id="3.30.450.40">
    <property type="match status" value="2"/>
</dbReference>
<dbReference type="InterPro" id="IPR004358">
    <property type="entry name" value="Sig_transdc_His_kin-like_C"/>
</dbReference>
<dbReference type="Pfam" id="PF00512">
    <property type="entry name" value="HisKA"/>
    <property type="match status" value="1"/>
</dbReference>
<evidence type="ECO:0000256" key="2">
    <source>
        <dbReference type="ARBA" id="ARBA00012438"/>
    </source>
</evidence>
<sequence length="705" mass="78799">MGQHKNERILNKRMRLAFYTGGTIGWSVVLSILLYLCIVLLLGLLVYREMATSDVWTGLLLFLVSLLSALALARSLVTLRQNQTFWRSHKQQQNEINLLRMLVNPLVDVLDRARLYEEAARQISTILGYDAVVLLTLEEPGEGASSAQSLLVHAVSSTSTLLSWRSREPNKLTSICQAGEETTINWHIQGVAQFDTWMHEQHVSLITFFPLLYHGKKLGALGVARCSGSALSMSEASLLRLYAEQLATFLEYARLYEEAHERQVFAQALANIATRLNAAAIELGEMNQLICDEGGHALDADYTIFYLPDEKREKLVPLTCWDKEQERVAPSTTWPELSVHEPDGQTFFDLQARLVHLERADAVSVCKLSPTRSDVSPPDKAACGSAQKGVLRNALWQCGVNSAILVPMMAEGEPIGLLVFARRQSAGRQRRAFSVFDLPHAQDFSEQAAVAFTNARLYERLRNAHRRLQELDQMKDQFMMTASHELRTPLTAVQGYIELIVQYGDVLPPEERADFLEKARRGCDELTMLLSNVMDASRLERDVIIRPALLKRVSVSEAFESVILMIEPNLTREKRELHVQVADDLSVQADPMRLRQVLLNVCVNALKYSEPGTPLYLSASAYQASGAVVRIDVTDRGKGIAPEDQELVFQRFYRLEGDVNSPVRGSGLGLYISRRLIEAMGGKIWITSSGIPGEGSTFTVQLPMA</sequence>
<dbReference type="SUPFAM" id="SSF47384">
    <property type="entry name" value="Homodimeric domain of signal transducing histidine kinase"/>
    <property type="match status" value="1"/>
</dbReference>
<evidence type="ECO:0000256" key="7">
    <source>
        <dbReference type="SAM" id="Phobius"/>
    </source>
</evidence>
<dbReference type="SUPFAM" id="SSF55781">
    <property type="entry name" value="GAF domain-like"/>
    <property type="match status" value="2"/>
</dbReference>
<dbReference type="InterPro" id="IPR003018">
    <property type="entry name" value="GAF"/>
</dbReference>
<protein>
    <recommendedName>
        <fullName evidence="2">histidine kinase</fullName>
        <ecNumber evidence="2">2.7.13.3</ecNumber>
    </recommendedName>
</protein>
<dbReference type="InterPro" id="IPR029016">
    <property type="entry name" value="GAF-like_dom_sf"/>
</dbReference>
<dbReference type="InterPro" id="IPR036097">
    <property type="entry name" value="HisK_dim/P_sf"/>
</dbReference>